<organism evidence="3">
    <name type="scientific">Menopon gallinae</name>
    <name type="common">poultry shaft louse</name>
    <dbReference type="NCBI Taxonomy" id="328185"/>
    <lineage>
        <taxon>Eukaryota</taxon>
        <taxon>Metazoa</taxon>
        <taxon>Ecdysozoa</taxon>
        <taxon>Arthropoda</taxon>
        <taxon>Hexapoda</taxon>
        <taxon>Insecta</taxon>
        <taxon>Pterygota</taxon>
        <taxon>Neoptera</taxon>
        <taxon>Paraneoptera</taxon>
        <taxon>Psocodea</taxon>
        <taxon>Troctomorpha</taxon>
        <taxon>Phthiraptera</taxon>
        <taxon>Amblycera</taxon>
        <taxon>Menoponidae</taxon>
        <taxon>Menopon</taxon>
    </lineage>
</organism>
<comment type="caution">
    <text evidence="3">The sequence shown here is derived from an EMBL/GenBank/DDBJ whole genome shotgun (WGS) entry which is preliminary data.</text>
</comment>
<feature type="signal peptide" evidence="2">
    <location>
        <begin position="1"/>
        <end position="18"/>
    </location>
</feature>
<evidence type="ECO:0000256" key="2">
    <source>
        <dbReference type="SAM" id="SignalP"/>
    </source>
</evidence>
<sequence length="119" mass="13763">MKLPVIAILLLFSATALAKPVNTHYLPKEYYQRQNLPERPGYIPVYIKHDEPLIKWDSGSDTRVSDQSEKNEEHSAELEDEKTDNIPEIVPEKAQSEQKSKTKKVTENSQSQKRKENKE</sequence>
<proteinExistence type="predicted"/>
<protein>
    <recommendedName>
        <fullName evidence="4">Secreted protein</fullName>
    </recommendedName>
</protein>
<feature type="chain" id="PRO_5043788985" description="Secreted protein" evidence="2">
    <location>
        <begin position="19"/>
        <end position="119"/>
    </location>
</feature>
<evidence type="ECO:0000256" key="1">
    <source>
        <dbReference type="SAM" id="MobiDB-lite"/>
    </source>
</evidence>
<reference evidence="3" key="1">
    <citation type="journal article" date="2024" name="Gigascience">
        <title>Chromosome-level genome of the poultry shaft louse Menopon gallinae provides insight into the host-switching and adaptive evolution of parasitic lice.</title>
        <authorList>
            <person name="Xu Y."/>
            <person name="Ma L."/>
            <person name="Liu S."/>
            <person name="Liang Y."/>
            <person name="Liu Q."/>
            <person name="He Z."/>
            <person name="Tian L."/>
            <person name="Duan Y."/>
            <person name="Cai W."/>
            <person name="Li H."/>
            <person name="Song F."/>
        </authorList>
    </citation>
    <scope>NUCLEOTIDE SEQUENCE</scope>
    <source>
        <strain evidence="3">Cailab_2023a</strain>
    </source>
</reference>
<feature type="compositionally biased region" description="Basic and acidic residues" evidence="1">
    <location>
        <begin position="55"/>
        <end position="77"/>
    </location>
</feature>
<keyword evidence="2" id="KW-0732">Signal</keyword>
<dbReference type="AlphaFoldDB" id="A0AAW2HGD6"/>
<evidence type="ECO:0000313" key="3">
    <source>
        <dbReference type="EMBL" id="KAL0268898.1"/>
    </source>
</evidence>
<feature type="region of interest" description="Disordered" evidence="1">
    <location>
        <begin position="55"/>
        <end position="119"/>
    </location>
</feature>
<evidence type="ECO:0008006" key="4">
    <source>
        <dbReference type="Google" id="ProtNLM"/>
    </source>
</evidence>
<accession>A0AAW2HGD6</accession>
<name>A0AAW2HGD6_9NEOP</name>
<dbReference type="EMBL" id="JARGDH010000005">
    <property type="protein sequence ID" value="KAL0268898.1"/>
    <property type="molecule type" value="Genomic_DNA"/>
</dbReference>
<gene>
    <name evidence="3" type="ORF">PYX00_010682</name>
</gene>
<feature type="compositionally biased region" description="Basic and acidic residues" evidence="1">
    <location>
        <begin position="90"/>
        <end position="106"/>
    </location>
</feature>